<dbReference type="InterPro" id="IPR036661">
    <property type="entry name" value="Luciferase-like_sf"/>
</dbReference>
<name>A0ABW4FNF7_9PSEU</name>
<dbReference type="NCBIfam" id="TIGR03617">
    <property type="entry name" value="F420_MSMEG_2256"/>
    <property type="match status" value="1"/>
</dbReference>
<keyword evidence="3" id="KW-1185">Reference proteome</keyword>
<dbReference type="EC" id="1.-.-.-" evidence="2"/>
<dbReference type="InterPro" id="IPR011251">
    <property type="entry name" value="Luciferase-like_dom"/>
</dbReference>
<dbReference type="Gene3D" id="3.20.20.30">
    <property type="entry name" value="Luciferase-like domain"/>
    <property type="match status" value="1"/>
</dbReference>
<feature type="domain" description="Luciferase-like" evidence="1">
    <location>
        <begin position="21"/>
        <end position="322"/>
    </location>
</feature>
<dbReference type="CDD" id="cd01097">
    <property type="entry name" value="Tetrahydromethanopterin_reductase"/>
    <property type="match status" value="1"/>
</dbReference>
<keyword evidence="2" id="KW-0560">Oxidoreductase</keyword>
<dbReference type="EMBL" id="JBHUCP010000016">
    <property type="protein sequence ID" value="MFD1531875.1"/>
    <property type="molecule type" value="Genomic_DNA"/>
</dbReference>
<dbReference type="Pfam" id="PF00296">
    <property type="entry name" value="Bac_luciferase"/>
    <property type="match status" value="1"/>
</dbReference>
<proteinExistence type="predicted"/>
<comment type="caution">
    <text evidence="2">The sequence shown here is derived from an EMBL/GenBank/DDBJ whole genome shotgun (WGS) entry which is preliminary data.</text>
</comment>
<evidence type="ECO:0000313" key="3">
    <source>
        <dbReference type="Proteomes" id="UP001597145"/>
    </source>
</evidence>
<dbReference type="InterPro" id="IPR019919">
    <property type="entry name" value="Lucif-like_OxRdtase_MSMEG_2256"/>
</dbReference>
<dbReference type="Proteomes" id="UP001597145">
    <property type="component" value="Unassembled WGS sequence"/>
</dbReference>
<dbReference type="GO" id="GO:0016491">
    <property type="term" value="F:oxidoreductase activity"/>
    <property type="evidence" value="ECO:0007669"/>
    <property type="project" value="UniProtKB-KW"/>
</dbReference>
<sequence length="359" mass="38539">MTATAQGTDPLTHFGTEIALGYHTVAISPTELAAVAADVEELGIDSLWMAETKHDPFVGLAVAAALTSRVSVNTGLAVAFARNPMTVAVAANDLQLLSGGRFGLGLGSQMKTHITRRFGMPWSNPAARMREFVLAVRAIWRAFETGERLRFRGEFYRHTLMDPFFDPGPNPHGNPPIMLAGVGELMTAVAGEVADGYLAHTIATRRYLESTALPLLRRGRAAAGRTMEGFALHVTPIVVTGATEEEFAASVRFAKEQIAKYAAIPTYSGILEGEGLGAVRDEMQLLAAQGRWTEMPALVDDTVLDAFAVVGEPAEIGVKLQQRFGHLATSIALYQYSGGSPRDLVPAYSRFRAAQAARP</sequence>
<evidence type="ECO:0000259" key="1">
    <source>
        <dbReference type="Pfam" id="PF00296"/>
    </source>
</evidence>
<dbReference type="RefSeq" id="WP_343974331.1">
    <property type="nucleotide sequence ID" value="NZ_BAAAJG010000007.1"/>
</dbReference>
<dbReference type="PANTHER" id="PTHR43244">
    <property type="match status" value="1"/>
</dbReference>
<dbReference type="PANTHER" id="PTHR43244:SF2">
    <property type="entry name" value="CONSERVED HYPOTHETICAL ALANINE AND PROLINE-RICH PROTEIN"/>
    <property type="match status" value="1"/>
</dbReference>
<dbReference type="SUPFAM" id="SSF51679">
    <property type="entry name" value="Bacterial luciferase-like"/>
    <property type="match status" value="1"/>
</dbReference>
<gene>
    <name evidence="2" type="ORF">ACFSCY_20795</name>
</gene>
<protein>
    <submittedName>
        <fullName evidence="2">TIGR03617 family F420-dependent LLM class oxidoreductase</fullName>
        <ecNumber evidence="2">1.-.-.-</ecNumber>
    </submittedName>
</protein>
<reference evidence="3" key="1">
    <citation type="journal article" date="2019" name="Int. J. Syst. Evol. Microbiol.">
        <title>The Global Catalogue of Microorganisms (GCM) 10K type strain sequencing project: providing services to taxonomists for standard genome sequencing and annotation.</title>
        <authorList>
            <consortium name="The Broad Institute Genomics Platform"/>
            <consortium name="The Broad Institute Genome Sequencing Center for Infectious Disease"/>
            <person name="Wu L."/>
            <person name="Ma J."/>
        </authorList>
    </citation>
    <scope>NUCLEOTIDE SEQUENCE [LARGE SCALE GENOMIC DNA]</scope>
    <source>
        <strain evidence="3">JCM 12165</strain>
    </source>
</reference>
<dbReference type="InterPro" id="IPR050564">
    <property type="entry name" value="F420-G6PD/mer"/>
</dbReference>
<accession>A0ABW4FNF7</accession>
<evidence type="ECO:0000313" key="2">
    <source>
        <dbReference type="EMBL" id="MFD1531875.1"/>
    </source>
</evidence>
<organism evidence="2 3">
    <name type="scientific">Pseudonocardia aurantiaca</name>
    <dbReference type="NCBI Taxonomy" id="75290"/>
    <lineage>
        <taxon>Bacteria</taxon>
        <taxon>Bacillati</taxon>
        <taxon>Actinomycetota</taxon>
        <taxon>Actinomycetes</taxon>
        <taxon>Pseudonocardiales</taxon>
        <taxon>Pseudonocardiaceae</taxon>
        <taxon>Pseudonocardia</taxon>
    </lineage>
</organism>